<reference evidence="3 4" key="1">
    <citation type="journal article" date="2016" name="Mol. Biol. Evol.">
        <title>Comparative Genomics of Early-Diverging Mushroom-Forming Fungi Provides Insights into the Origins of Lignocellulose Decay Capabilities.</title>
        <authorList>
            <person name="Nagy L.G."/>
            <person name="Riley R."/>
            <person name="Tritt A."/>
            <person name="Adam C."/>
            <person name="Daum C."/>
            <person name="Floudas D."/>
            <person name="Sun H."/>
            <person name="Yadav J.S."/>
            <person name="Pangilinan J."/>
            <person name="Larsson K.H."/>
            <person name="Matsuura K."/>
            <person name="Barry K."/>
            <person name="Labutti K."/>
            <person name="Kuo R."/>
            <person name="Ohm R.A."/>
            <person name="Bhattacharya S.S."/>
            <person name="Shirouzu T."/>
            <person name="Yoshinaga Y."/>
            <person name="Martin F.M."/>
            <person name="Grigoriev I.V."/>
            <person name="Hibbett D.S."/>
        </authorList>
    </citation>
    <scope>NUCLEOTIDE SEQUENCE [LARGE SCALE GENOMIC DNA]</scope>
    <source>
        <strain evidence="3 4">CBS 109695</strain>
    </source>
</reference>
<organism evidence="3 4">
    <name type="scientific">Athelia psychrophila</name>
    <dbReference type="NCBI Taxonomy" id="1759441"/>
    <lineage>
        <taxon>Eukaryota</taxon>
        <taxon>Fungi</taxon>
        <taxon>Dikarya</taxon>
        <taxon>Basidiomycota</taxon>
        <taxon>Agaricomycotina</taxon>
        <taxon>Agaricomycetes</taxon>
        <taxon>Agaricomycetidae</taxon>
        <taxon>Atheliales</taxon>
        <taxon>Atheliaceae</taxon>
        <taxon>Athelia</taxon>
    </lineage>
</organism>
<dbReference type="Proteomes" id="UP000076532">
    <property type="component" value="Unassembled WGS sequence"/>
</dbReference>
<dbReference type="EMBL" id="KV417507">
    <property type="protein sequence ID" value="KZP27809.1"/>
    <property type="molecule type" value="Genomic_DNA"/>
</dbReference>
<dbReference type="OrthoDB" id="3038990at2759"/>
<gene>
    <name evidence="3" type="ORF">FIBSPDRAFT_853335</name>
    <name evidence="2" type="ORF">FIBSPDRAFT_858509</name>
</gene>
<keyword evidence="4" id="KW-1185">Reference proteome</keyword>
<keyword evidence="1" id="KW-1133">Transmembrane helix</keyword>
<protein>
    <recommendedName>
        <fullName evidence="5">Transmembrane protein</fullName>
    </recommendedName>
</protein>
<dbReference type="AlphaFoldDB" id="A0A166R1Y9"/>
<evidence type="ECO:0000313" key="4">
    <source>
        <dbReference type="Proteomes" id="UP000076532"/>
    </source>
</evidence>
<feature type="transmembrane region" description="Helical" evidence="1">
    <location>
        <begin position="55"/>
        <end position="78"/>
    </location>
</feature>
<dbReference type="EMBL" id="KV417533">
    <property type="protein sequence ID" value="KZP23253.1"/>
    <property type="molecule type" value="Genomic_DNA"/>
</dbReference>
<evidence type="ECO:0000256" key="1">
    <source>
        <dbReference type="SAM" id="Phobius"/>
    </source>
</evidence>
<feature type="transmembrane region" description="Helical" evidence="1">
    <location>
        <begin position="160"/>
        <end position="182"/>
    </location>
</feature>
<feature type="transmembrane region" description="Helical" evidence="1">
    <location>
        <begin position="120"/>
        <end position="140"/>
    </location>
</feature>
<sequence length="306" mass="34557">MPYTVDLAEDGLQYEVVLTRYGSVVVLTAFTYDWILAITAEVASVQKTRLNLPIVAYYLSRICSIAYCISLFLVKLTIIVDTEQIEILKFAIWWAASASTSLLFFFRVSAVYKHSRPIRFLFSLLWIIIIVSPTAIIYSLRTQCREHPDTDCNSSRFLSLIANGTICINDTLVFVLVSCQVYNNSATRYRGNWIHRIGQFLRGKGLYNISRSVLQSGQLYYGVTIGFQLSSTITYAMNTRYTELVGVSYIALSSSMACRVFRMVLLCNTAVDAPNTEDIARVLRFASEEEDIDALGRERGDLIPLT</sequence>
<keyword evidence="1" id="KW-0812">Transmembrane</keyword>
<evidence type="ECO:0008006" key="5">
    <source>
        <dbReference type="Google" id="ProtNLM"/>
    </source>
</evidence>
<proteinExistence type="predicted"/>
<name>A0A166R1Y9_9AGAM</name>
<accession>A0A166R1Y9</accession>
<evidence type="ECO:0000313" key="3">
    <source>
        <dbReference type="EMBL" id="KZP27809.1"/>
    </source>
</evidence>
<evidence type="ECO:0000313" key="2">
    <source>
        <dbReference type="EMBL" id="KZP23253.1"/>
    </source>
</evidence>
<feature type="transmembrane region" description="Helical" evidence="1">
    <location>
        <begin position="90"/>
        <end position="108"/>
    </location>
</feature>
<keyword evidence="1" id="KW-0472">Membrane</keyword>
<feature type="transmembrane region" description="Helical" evidence="1">
    <location>
        <begin position="20"/>
        <end position="43"/>
    </location>
</feature>